<proteinExistence type="inferred from homology"/>
<sequence>MRCLMHEETLPQFVDLRRLGDDGASLTGSMPLAGRERLAGSLVESTGTASADIRVSREPGGLVIAEGQVDAGLALQCQRCLGTVTVPVHADFRVVVVATEADTEGHDEAVVALDDRLDVFALLEDELILELPVVALHDADSGCADSKQHFGPPGEPEPERENPFAVLAELKRRDDH</sequence>
<protein>
    <recommendedName>
        <fullName evidence="3">Large ribosomal RNA subunit accumulation protein YceD</fullName>
    </recommendedName>
    <alternativeName>
        <fullName evidence="5">23S rRNA accumulation protein YceD</fullName>
    </alternativeName>
</protein>
<dbReference type="Pfam" id="PF02620">
    <property type="entry name" value="YceD"/>
    <property type="match status" value="1"/>
</dbReference>
<dbReference type="InterPro" id="IPR003772">
    <property type="entry name" value="YceD"/>
</dbReference>
<comment type="function">
    <text evidence="1">Plays a role in synthesis, processing and/or stability of 23S rRNA.</text>
</comment>
<name>A0A5B8RA21_9ZZZZ</name>
<dbReference type="PANTHER" id="PTHR38099">
    <property type="entry name" value="LARGE RIBOSOMAL RNA SUBUNIT ACCUMULATION PROTEIN YCED"/>
    <property type="match status" value="1"/>
</dbReference>
<reference evidence="7" key="1">
    <citation type="submission" date="2019-06" db="EMBL/GenBank/DDBJ databases">
        <authorList>
            <person name="Murdoch R.W."/>
            <person name="Fathepure B."/>
        </authorList>
    </citation>
    <scope>NUCLEOTIDE SEQUENCE</scope>
</reference>
<evidence type="ECO:0000256" key="4">
    <source>
        <dbReference type="ARBA" id="ARBA00022517"/>
    </source>
</evidence>
<dbReference type="AlphaFoldDB" id="A0A5B8RA21"/>
<keyword evidence="4" id="KW-0690">Ribosome biogenesis</keyword>
<dbReference type="EMBL" id="MN079105">
    <property type="protein sequence ID" value="QEA05610.1"/>
    <property type="molecule type" value="Genomic_DNA"/>
</dbReference>
<evidence type="ECO:0000256" key="6">
    <source>
        <dbReference type="SAM" id="MobiDB-lite"/>
    </source>
</evidence>
<evidence type="ECO:0000256" key="1">
    <source>
        <dbReference type="ARBA" id="ARBA00002868"/>
    </source>
</evidence>
<dbReference type="InterPro" id="IPR039255">
    <property type="entry name" value="YceD_bac"/>
</dbReference>
<evidence type="ECO:0000313" key="7">
    <source>
        <dbReference type="EMBL" id="QEA05610.1"/>
    </source>
</evidence>
<dbReference type="GO" id="GO:0042254">
    <property type="term" value="P:ribosome biogenesis"/>
    <property type="evidence" value="ECO:0007669"/>
    <property type="project" value="UniProtKB-KW"/>
</dbReference>
<evidence type="ECO:0000256" key="2">
    <source>
        <dbReference type="ARBA" id="ARBA00010740"/>
    </source>
</evidence>
<evidence type="ECO:0000256" key="5">
    <source>
        <dbReference type="ARBA" id="ARBA00031841"/>
    </source>
</evidence>
<comment type="similarity">
    <text evidence="2">Belongs to the DUF177 domain family.</text>
</comment>
<dbReference type="PANTHER" id="PTHR38099:SF1">
    <property type="entry name" value="LARGE RIBOSOMAL RNA SUBUNIT ACCUMULATION PROTEIN YCED"/>
    <property type="match status" value="1"/>
</dbReference>
<accession>A0A5B8RA21</accession>
<gene>
    <name evidence="7" type="primary">yceD</name>
    <name evidence="7" type="ORF">KBTEX_01933</name>
</gene>
<feature type="region of interest" description="Disordered" evidence="6">
    <location>
        <begin position="144"/>
        <end position="164"/>
    </location>
</feature>
<organism evidence="7">
    <name type="scientific">uncultured organism</name>
    <dbReference type="NCBI Taxonomy" id="155900"/>
    <lineage>
        <taxon>unclassified sequences</taxon>
        <taxon>environmental samples</taxon>
    </lineage>
</organism>
<evidence type="ECO:0000256" key="3">
    <source>
        <dbReference type="ARBA" id="ARBA00015716"/>
    </source>
</evidence>